<keyword evidence="2" id="KW-0479">Metal-binding</keyword>
<dbReference type="AlphaFoldDB" id="A0A520MEN3"/>
<reference evidence="6 7" key="1">
    <citation type="submission" date="2019-02" db="EMBL/GenBank/DDBJ databases">
        <title>Prokaryotic population dynamics and viral predation in marine succession experiment using metagenomics: the confinement effect.</title>
        <authorList>
            <person name="Haro-Moreno J.M."/>
            <person name="Rodriguez-Valera F."/>
            <person name="Lopez-Perez M."/>
        </authorList>
    </citation>
    <scope>NUCLEOTIDE SEQUENCE [LARGE SCALE GENOMIC DNA]</scope>
    <source>
        <strain evidence="6">MED-G170</strain>
    </source>
</reference>
<dbReference type="PROSITE" id="PS51891">
    <property type="entry name" value="CENP_V_GFA"/>
    <property type="match status" value="1"/>
</dbReference>
<keyword evidence="4" id="KW-0456">Lyase</keyword>
<comment type="similarity">
    <text evidence="1">Belongs to the Gfa family.</text>
</comment>
<dbReference type="Pfam" id="PF04828">
    <property type="entry name" value="GFA"/>
    <property type="match status" value="1"/>
</dbReference>
<keyword evidence="3" id="KW-0862">Zinc</keyword>
<evidence type="ECO:0000313" key="7">
    <source>
        <dbReference type="Proteomes" id="UP000315889"/>
    </source>
</evidence>
<protein>
    <submittedName>
        <fullName evidence="6">GFA family protein</fullName>
    </submittedName>
</protein>
<evidence type="ECO:0000256" key="1">
    <source>
        <dbReference type="ARBA" id="ARBA00005495"/>
    </source>
</evidence>
<evidence type="ECO:0000256" key="3">
    <source>
        <dbReference type="ARBA" id="ARBA00022833"/>
    </source>
</evidence>
<dbReference type="GO" id="GO:0046872">
    <property type="term" value="F:metal ion binding"/>
    <property type="evidence" value="ECO:0007669"/>
    <property type="project" value="UniProtKB-KW"/>
</dbReference>
<comment type="caution">
    <text evidence="6">The sequence shown here is derived from an EMBL/GenBank/DDBJ whole genome shotgun (WGS) entry which is preliminary data.</text>
</comment>
<sequence length="130" mass="14556">MFGSCLCGEINYEVDCFSPEITNCHCGMCRKFHGAAFATYGKVQLKDFRWLEGQKLLTIYPSSSNAVRGFCSLCGSSLYYQITGQKDQLSIAIGTLDDEPSRPIDNSIFCSSKPKWAKQNSGIPEYPEWK</sequence>
<accession>A0A520MEN3</accession>
<evidence type="ECO:0000259" key="5">
    <source>
        <dbReference type="PROSITE" id="PS51891"/>
    </source>
</evidence>
<dbReference type="GO" id="GO:0016846">
    <property type="term" value="F:carbon-sulfur lyase activity"/>
    <property type="evidence" value="ECO:0007669"/>
    <property type="project" value="InterPro"/>
</dbReference>
<dbReference type="Proteomes" id="UP000315889">
    <property type="component" value="Unassembled WGS sequence"/>
</dbReference>
<name>A0A520MEN3_9GAMM</name>
<gene>
    <name evidence="6" type="ORF">EVB03_07185</name>
</gene>
<evidence type="ECO:0000313" key="6">
    <source>
        <dbReference type="EMBL" id="RZO19682.1"/>
    </source>
</evidence>
<proteinExistence type="inferred from homology"/>
<dbReference type="InterPro" id="IPR011057">
    <property type="entry name" value="Mss4-like_sf"/>
</dbReference>
<dbReference type="Gene3D" id="3.90.1590.10">
    <property type="entry name" value="glutathione-dependent formaldehyde- activating enzyme (gfa)"/>
    <property type="match status" value="1"/>
</dbReference>
<evidence type="ECO:0000256" key="2">
    <source>
        <dbReference type="ARBA" id="ARBA00022723"/>
    </source>
</evidence>
<dbReference type="PANTHER" id="PTHR33337">
    <property type="entry name" value="GFA DOMAIN-CONTAINING PROTEIN"/>
    <property type="match status" value="1"/>
</dbReference>
<feature type="domain" description="CENP-V/GFA" evidence="5">
    <location>
        <begin position="1"/>
        <end position="127"/>
    </location>
</feature>
<dbReference type="InterPro" id="IPR006913">
    <property type="entry name" value="CENP-V/GFA"/>
</dbReference>
<dbReference type="PANTHER" id="PTHR33337:SF40">
    <property type="entry name" value="CENP-V_GFA DOMAIN-CONTAINING PROTEIN-RELATED"/>
    <property type="match status" value="1"/>
</dbReference>
<dbReference type="EMBL" id="SHBP01000009">
    <property type="protein sequence ID" value="RZO19682.1"/>
    <property type="molecule type" value="Genomic_DNA"/>
</dbReference>
<dbReference type="SUPFAM" id="SSF51316">
    <property type="entry name" value="Mss4-like"/>
    <property type="match status" value="1"/>
</dbReference>
<organism evidence="6 7">
    <name type="scientific">SAR92 clade bacterium</name>
    <dbReference type="NCBI Taxonomy" id="2315479"/>
    <lineage>
        <taxon>Bacteria</taxon>
        <taxon>Pseudomonadati</taxon>
        <taxon>Pseudomonadota</taxon>
        <taxon>Gammaproteobacteria</taxon>
        <taxon>Cellvibrionales</taxon>
        <taxon>Porticoccaceae</taxon>
        <taxon>SAR92 clade</taxon>
    </lineage>
</organism>
<evidence type="ECO:0000256" key="4">
    <source>
        <dbReference type="ARBA" id="ARBA00023239"/>
    </source>
</evidence>